<dbReference type="InterPro" id="IPR008930">
    <property type="entry name" value="Terpenoid_cyclase/PrenylTrfase"/>
</dbReference>
<dbReference type="Gene3D" id="1.50.10.160">
    <property type="match status" value="1"/>
</dbReference>
<protein>
    <recommendedName>
        <fullName evidence="4">Terpene synthase N-terminal domain-containing protein</fullName>
    </recommendedName>
</protein>
<evidence type="ECO:0000313" key="6">
    <source>
        <dbReference type="Proteomes" id="UP000631114"/>
    </source>
</evidence>
<accession>A0A835HNU5</accession>
<dbReference type="InterPro" id="IPR050148">
    <property type="entry name" value="Terpene_synthase-like"/>
</dbReference>
<evidence type="ECO:0000256" key="1">
    <source>
        <dbReference type="ARBA" id="ARBA00001946"/>
    </source>
</evidence>
<dbReference type="SUPFAM" id="SSF48239">
    <property type="entry name" value="Terpenoid cyclases/Protein prenyltransferases"/>
    <property type="match status" value="2"/>
</dbReference>
<dbReference type="Gene3D" id="1.50.10.130">
    <property type="entry name" value="Terpene synthase, N-terminal domain"/>
    <property type="match status" value="1"/>
</dbReference>
<dbReference type="PANTHER" id="PTHR31739:SF4">
    <property type="entry name" value="ENT-COPALYL DIPHOSPHATE SYNTHASE, CHLOROPLASTIC"/>
    <property type="match status" value="1"/>
</dbReference>
<dbReference type="GO" id="GO:0009686">
    <property type="term" value="P:gibberellin biosynthetic process"/>
    <property type="evidence" value="ECO:0007669"/>
    <property type="project" value="TreeGrafter"/>
</dbReference>
<reference evidence="5 6" key="1">
    <citation type="submission" date="2020-10" db="EMBL/GenBank/DDBJ databases">
        <title>The Coptis chinensis genome and diversification of protoberbering-type alkaloids.</title>
        <authorList>
            <person name="Wang B."/>
            <person name="Shu S."/>
            <person name="Song C."/>
            <person name="Liu Y."/>
        </authorList>
    </citation>
    <scope>NUCLEOTIDE SEQUENCE [LARGE SCALE GENOMIC DNA]</scope>
    <source>
        <strain evidence="5">HL-2020</strain>
        <tissue evidence="5">Leaf</tissue>
    </source>
</reference>
<dbReference type="GO" id="GO:0010333">
    <property type="term" value="F:terpene synthase activity"/>
    <property type="evidence" value="ECO:0007669"/>
    <property type="project" value="InterPro"/>
</dbReference>
<dbReference type="EMBL" id="JADFTS010000006">
    <property type="protein sequence ID" value="KAF9600298.1"/>
    <property type="molecule type" value="Genomic_DNA"/>
</dbReference>
<dbReference type="GO" id="GO:0000287">
    <property type="term" value="F:magnesium ion binding"/>
    <property type="evidence" value="ECO:0007669"/>
    <property type="project" value="TreeGrafter"/>
</dbReference>
<keyword evidence="2" id="KW-0479">Metal-binding</keyword>
<evidence type="ECO:0000313" key="5">
    <source>
        <dbReference type="EMBL" id="KAF9600298.1"/>
    </source>
</evidence>
<dbReference type="SUPFAM" id="SSF48576">
    <property type="entry name" value="Terpenoid synthases"/>
    <property type="match status" value="1"/>
</dbReference>
<dbReference type="InterPro" id="IPR036965">
    <property type="entry name" value="Terpene_synth_N_sf"/>
</dbReference>
<dbReference type="OrthoDB" id="2343925at2759"/>
<proteinExistence type="predicted"/>
<keyword evidence="3" id="KW-0460">Magnesium</keyword>
<gene>
    <name evidence="5" type="ORF">IFM89_005884</name>
</gene>
<evidence type="ECO:0000256" key="3">
    <source>
        <dbReference type="ARBA" id="ARBA00022842"/>
    </source>
</evidence>
<sequence length="759" mass="86342">MSSLTTPLCLNPGVSGLLLSPSFASFPTPDPLPLFSSGIWLIGAKDKRLFCSRCSATSKQGPQVVKVVLEQSTTLSKWQDITNQDSEEREVLKVQELNKLTEWIETIKSMLASMGDGEISISAYDTAWVALVEDIHGNGDPQFPSSIQWIINNQLADGSWGDKSIFIAHDRILNTLGCVVALKKWNLHPERRERGLSFLNENMNKLGDENAEHMPIGFEVAFPSLVEIARKLDLEIPDDSPAVQNVYVQRKLKLTKIPMDMVHIVPTTLLHSLEGMEGLDWEKLIKLQSVGGSFLFSPASTAFALMNTKDEKCLQYLKKPVEKFNGGVPNVYPVDLFEHIWSVDRLERLGVSRYFKILKSKIASTTYLVMPGYWDEDGIAWARNSSVRDIDDTAMGFRLLRLHGHDVSPDVFRHFEKGGEFFCFAGQSNQAVTGLFNLYRAAQVLFPGETILQEAKKFAYKFLREKQASNQLLDKWIITKDLPGEVGYALDIPWYASLPRIEARFYLEQYGGKDDVWIGKTLYRMSYVNNDTYLEFAKLDFNKCQAVHQDEWDKIQKNESIFEPERSTERLAWTKTALLVDAIFAHFKNNSKEQRTAFVDEFINNSVSYTIVNGHSSRNLNRSSSNTANRLVHILHRTLDNISVDALKTNGNDVHKALQKSFETWLLTWEEENDKPHQVIAEVLVSIIISCGGHSHSEELWSHPQYKHLVHLTNRVCYQFGGICKRKVHQISLILSSDTALYFNRFSFEHFQNLALSCQ</sequence>
<dbReference type="AlphaFoldDB" id="A0A835HNU5"/>
<dbReference type="SFLD" id="SFLDG01014">
    <property type="entry name" value="Terpene_Cyclase_Like_1_N-term"/>
    <property type="match status" value="1"/>
</dbReference>
<evidence type="ECO:0000256" key="2">
    <source>
        <dbReference type="ARBA" id="ARBA00022723"/>
    </source>
</evidence>
<dbReference type="Gene3D" id="1.10.600.10">
    <property type="entry name" value="Farnesyl Diphosphate Synthase"/>
    <property type="match status" value="1"/>
</dbReference>
<comment type="cofactor">
    <cofactor evidence="1">
        <name>Mg(2+)</name>
        <dbReference type="ChEBI" id="CHEBI:18420"/>
    </cofactor>
</comment>
<feature type="domain" description="Terpene synthase N-terminal" evidence="4">
    <location>
        <begin position="280"/>
        <end position="490"/>
    </location>
</feature>
<dbReference type="FunFam" id="1.50.10.130:FF:000002">
    <property type="entry name" value="Ent-copalyl diphosphate synthase, chloroplastic"/>
    <property type="match status" value="1"/>
</dbReference>
<dbReference type="Proteomes" id="UP000631114">
    <property type="component" value="Unassembled WGS sequence"/>
</dbReference>
<dbReference type="InterPro" id="IPR008949">
    <property type="entry name" value="Isoprenoid_synthase_dom_sf"/>
</dbReference>
<dbReference type="PANTHER" id="PTHR31739">
    <property type="entry name" value="ENT-COPALYL DIPHOSPHATE SYNTHASE, CHLOROPLASTIC"/>
    <property type="match status" value="1"/>
</dbReference>
<keyword evidence="6" id="KW-1185">Reference proteome</keyword>
<dbReference type="GO" id="GO:0009507">
    <property type="term" value="C:chloroplast"/>
    <property type="evidence" value="ECO:0007669"/>
    <property type="project" value="TreeGrafter"/>
</dbReference>
<name>A0A835HNU5_9MAGN</name>
<organism evidence="5 6">
    <name type="scientific">Coptis chinensis</name>
    <dbReference type="NCBI Taxonomy" id="261450"/>
    <lineage>
        <taxon>Eukaryota</taxon>
        <taxon>Viridiplantae</taxon>
        <taxon>Streptophyta</taxon>
        <taxon>Embryophyta</taxon>
        <taxon>Tracheophyta</taxon>
        <taxon>Spermatophyta</taxon>
        <taxon>Magnoliopsida</taxon>
        <taxon>Ranunculales</taxon>
        <taxon>Ranunculaceae</taxon>
        <taxon>Coptidoideae</taxon>
        <taxon>Coptis</taxon>
    </lineage>
</organism>
<dbReference type="Pfam" id="PF01397">
    <property type="entry name" value="Terpene_synth"/>
    <property type="match status" value="1"/>
</dbReference>
<comment type="caution">
    <text evidence="5">The sequence shown here is derived from an EMBL/GenBank/DDBJ whole genome shotgun (WGS) entry which is preliminary data.</text>
</comment>
<dbReference type="FunFam" id="1.50.10.160:FF:000001">
    <property type="entry name" value="Ent-copalyl diphosphate synthase"/>
    <property type="match status" value="1"/>
</dbReference>
<evidence type="ECO:0000259" key="4">
    <source>
        <dbReference type="Pfam" id="PF01397"/>
    </source>
</evidence>
<dbReference type="InterPro" id="IPR001906">
    <property type="entry name" value="Terpene_synth_N"/>
</dbReference>
<dbReference type="SFLD" id="SFLDG01605">
    <property type="entry name" value="Terpene_Cyclase_Like_1_N-term"/>
    <property type="match status" value="1"/>
</dbReference>